<dbReference type="Proteomes" id="UP000594030">
    <property type="component" value="Segment"/>
</dbReference>
<dbReference type="InterPro" id="IPR011697">
    <property type="entry name" value="Peptidase_C26"/>
</dbReference>
<dbReference type="RefSeq" id="YP_010111167.1">
    <property type="nucleotide sequence ID" value="NC_055878.1"/>
</dbReference>
<dbReference type="Pfam" id="PF07722">
    <property type="entry name" value="Peptidase_C26"/>
    <property type="match status" value="1"/>
</dbReference>
<keyword evidence="1" id="KW-0808">Transferase</keyword>
<dbReference type="EMBL" id="MT774385">
    <property type="protein sequence ID" value="QOR59009.1"/>
    <property type="molecule type" value="Genomic_DNA"/>
</dbReference>
<protein>
    <submittedName>
        <fullName evidence="1">Putative amidotransferase</fullName>
    </submittedName>
</protein>
<dbReference type="GeneID" id="65129501"/>
<proteinExistence type="predicted"/>
<reference evidence="1 2" key="1">
    <citation type="submission" date="2020-07" db="EMBL/GenBank/DDBJ databases">
        <title>Taxonomic proposal: Crassvirales, a new order of highly abundant and diverse bacterial viruses.</title>
        <authorList>
            <person name="Shkoporov A.N."/>
            <person name="Stockdale S.R."/>
            <person name="Guerin E."/>
            <person name="Ross R.P."/>
            <person name="Hill C."/>
        </authorList>
    </citation>
    <scope>NUCLEOTIDE SEQUENCE [LARGE SCALE GENOMIC DNA]</scope>
</reference>
<keyword evidence="2" id="KW-1185">Reference proteome</keyword>
<evidence type="ECO:0000313" key="2">
    <source>
        <dbReference type="Proteomes" id="UP000594030"/>
    </source>
</evidence>
<dbReference type="GO" id="GO:0016740">
    <property type="term" value="F:transferase activity"/>
    <property type="evidence" value="ECO:0007669"/>
    <property type="project" value="UniProtKB-KW"/>
</dbReference>
<sequence>MKKIPKVYVVGHDWCNITSFLLFEFTRTQDIKEADIVMFTGGEDINPSLYGDIKHPTTHFTDRDDYEVAAFKAAPKDALLIGGCRGAQLLTALSGGKLFQHVLNHGGGTGGHDITSSDGHVMRITSCHHQMMNPYDLPEGDYELLAWSSKKLSPVYFTGTGEAKVPGNFVEPEIVYYPKTRSLCIQGHPEWMPKDQPVIAYINKLINQYL</sequence>
<dbReference type="InterPro" id="IPR029062">
    <property type="entry name" value="Class_I_gatase-like"/>
</dbReference>
<dbReference type="GO" id="GO:0016787">
    <property type="term" value="F:hydrolase activity"/>
    <property type="evidence" value="ECO:0007669"/>
    <property type="project" value="InterPro"/>
</dbReference>
<dbReference type="SUPFAM" id="SSF52317">
    <property type="entry name" value="Class I glutamine amidotransferase-like"/>
    <property type="match status" value="1"/>
</dbReference>
<evidence type="ECO:0000313" key="1">
    <source>
        <dbReference type="EMBL" id="QOR59009.1"/>
    </source>
</evidence>
<organism evidence="1 2">
    <name type="scientific">uncultured phage cr108_1</name>
    <dbReference type="NCBI Taxonomy" id="2772069"/>
    <lineage>
        <taxon>Viruses</taxon>
        <taxon>Duplodnaviria</taxon>
        <taxon>Heunggongvirae</taxon>
        <taxon>Uroviricota</taxon>
        <taxon>Caudoviricetes</taxon>
        <taxon>Crassvirales</taxon>
        <taxon>Steigviridae</taxon>
        <taxon>Asinivirinae</taxon>
        <taxon>Pipoluvirus</taxon>
        <taxon>Pipoluvirus rarus</taxon>
    </lineage>
</organism>
<dbReference type="KEGG" id="vg:65129501"/>
<dbReference type="Gene3D" id="3.40.50.880">
    <property type="match status" value="1"/>
</dbReference>
<name>A0A7M1RZM2_9CAUD</name>
<accession>A0A7M1RZM2</accession>